<reference evidence="2" key="1">
    <citation type="submission" date="2021-02" db="EMBL/GenBank/DDBJ databases">
        <authorList>
            <person name="Palmer J.M."/>
        </authorList>
    </citation>
    <scope>NUCLEOTIDE SEQUENCE</scope>
    <source>
        <strain evidence="2">SCRP23</strain>
    </source>
</reference>
<dbReference type="AlphaFoldDB" id="A0A8T1WSM4"/>
<proteinExistence type="predicted"/>
<feature type="coiled-coil region" evidence="1">
    <location>
        <begin position="39"/>
        <end position="66"/>
    </location>
</feature>
<keyword evidence="3" id="KW-1185">Reference proteome</keyword>
<dbReference type="Proteomes" id="UP000693981">
    <property type="component" value="Unassembled WGS sequence"/>
</dbReference>
<dbReference type="CDD" id="cd14686">
    <property type="entry name" value="bZIP"/>
    <property type="match status" value="1"/>
</dbReference>
<evidence type="ECO:0000313" key="2">
    <source>
        <dbReference type="EMBL" id="KAG7397082.1"/>
    </source>
</evidence>
<dbReference type="EMBL" id="JAGDFL010000127">
    <property type="protein sequence ID" value="KAG7397082.1"/>
    <property type="molecule type" value="Genomic_DNA"/>
</dbReference>
<protein>
    <submittedName>
        <fullName evidence="2">Uncharacterized protein</fullName>
    </submittedName>
</protein>
<gene>
    <name evidence="2" type="ORF">PHYBOEH_001296</name>
</gene>
<name>A0A8T1WSM4_9STRA</name>
<accession>A0A8T1WSM4</accession>
<sequence>MRTPVTRKKKQLEPTDMYEALIDEEWRREQQRKRMVRWRAQKKEQMVDLNRERQRLEREVQRRLADVRRDPAPVEQKLASWAQHAFHQVTMDTAALKSENLALREKIDQLAKFEAYVHSEATAVRVEAQTATLPPSRTGSPHQHDLGWRVFFLNNEPSFHFYPFTKAEFDAIQKHHGERVLKSYPCVATVGKLFGWTVDYAPLTRNEAGTLVVAHARFSRRLHCSLDHVYKILPHVDKSLWPVIATPRSWGRVQSGNVCCQVLQNFNENGHVMVSNIPGPVHLRYISLTQHVRTKDSEGRRMDTYAITIVDSEANTSRSDAEDQHGEVEWIKDGGMLLTFTEVDEDTIDAVYHHWAGCLSEAHGRELYIDWIRFPMRMEQGVSSSRLLMF</sequence>
<comment type="caution">
    <text evidence="2">The sequence shown here is derived from an EMBL/GenBank/DDBJ whole genome shotgun (WGS) entry which is preliminary data.</text>
</comment>
<evidence type="ECO:0000313" key="3">
    <source>
        <dbReference type="Proteomes" id="UP000693981"/>
    </source>
</evidence>
<evidence type="ECO:0000256" key="1">
    <source>
        <dbReference type="SAM" id="Coils"/>
    </source>
</evidence>
<keyword evidence="1" id="KW-0175">Coiled coil</keyword>
<organism evidence="2 3">
    <name type="scientific">Phytophthora boehmeriae</name>
    <dbReference type="NCBI Taxonomy" id="109152"/>
    <lineage>
        <taxon>Eukaryota</taxon>
        <taxon>Sar</taxon>
        <taxon>Stramenopiles</taxon>
        <taxon>Oomycota</taxon>
        <taxon>Peronosporomycetes</taxon>
        <taxon>Peronosporales</taxon>
        <taxon>Peronosporaceae</taxon>
        <taxon>Phytophthora</taxon>
    </lineage>
</organism>
<dbReference type="OrthoDB" id="103238at2759"/>